<feature type="transmembrane region" description="Helical" evidence="1">
    <location>
        <begin position="125"/>
        <end position="143"/>
    </location>
</feature>
<dbReference type="Proteomes" id="UP000296201">
    <property type="component" value="Chromosome"/>
</dbReference>
<proteinExistence type="predicted"/>
<dbReference type="InterPro" id="IPR014509">
    <property type="entry name" value="YjdF-like"/>
</dbReference>
<feature type="transmembrane region" description="Helical" evidence="1">
    <location>
        <begin position="53"/>
        <end position="73"/>
    </location>
</feature>
<dbReference type="InterPro" id="IPR058534">
    <property type="entry name" value="YjdF"/>
</dbReference>
<name>A0A4P7NZP2_9GAMM</name>
<organism evidence="2 3">
    <name type="scientific">Hydrogenovibrio crunogenus</name>
    <dbReference type="NCBI Taxonomy" id="39765"/>
    <lineage>
        <taxon>Bacteria</taxon>
        <taxon>Pseudomonadati</taxon>
        <taxon>Pseudomonadota</taxon>
        <taxon>Gammaproteobacteria</taxon>
        <taxon>Thiotrichales</taxon>
        <taxon>Piscirickettsiaceae</taxon>
        <taxon>Hydrogenovibrio</taxon>
    </lineage>
</organism>
<accession>A0A4P7NZP2</accession>
<dbReference type="AlphaFoldDB" id="A0A4P7NZP2"/>
<feature type="transmembrane region" description="Helical" evidence="1">
    <location>
        <begin position="27"/>
        <end position="46"/>
    </location>
</feature>
<gene>
    <name evidence="2" type="primary">yjdF</name>
    <name evidence="2" type="ORF">GHNINEIG_01383</name>
</gene>
<feature type="transmembrane region" description="Helical" evidence="1">
    <location>
        <begin position="96"/>
        <end position="113"/>
    </location>
</feature>
<evidence type="ECO:0000313" key="2">
    <source>
        <dbReference type="EMBL" id="QBZ83331.1"/>
    </source>
</evidence>
<sequence length="200" mass="22861">MLKWAWLTVFGVVAIWSAIGSKDTVTWWLEAGPALIGIVVMAWTYYSFRLTPLLYVLILLHMIVLFVGAHYTYAEVPLFDWIGQLLGEERNNFDKLGHLMQGLVPTLIAREILIRKQVIQSQAWLNFFAGTFALALSAFYELLEWWVALISEEAAEAFLGTQGYEWDTQSDMGYALLGAILALLFFKRLHDRQLKNQLAL</sequence>
<keyword evidence="1" id="KW-0812">Transmembrane</keyword>
<keyword evidence="1" id="KW-1133">Transmembrane helix</keyword>
<dbReference type="PIRSF" id="PIRSF020606">
    <property type="entry name" value="UCP020606"/>
    <property type="match status" value="1"/>
</dbReference>
<dbReference type="Pfam" id="PF09997">
    <property type="entry name" value="DUF2238"/>
    <property type="match status" value="1"/>
</dbReference>
<evidence type="ECO:0000313" key="3">
    <source>
        <dbReference type="Proteomes" id="UP000296201"/>
    </source>
</evidence>
<protein>
    <submittedName>
        <fullName evidence="2">Inner membrane protein YjdF</fullName>
    </submittedName>
</protein>
<dbReference type="EMBL" id="CP032096">
    <property type="protein sequence ID" value="QBZ83331.1"/>
    <property type="molecule type" value="Genomic_DNA"/>
</dbReference>
<evidence type="ECO:0000256" key="1">
    <source>
        <dbReference type="SAM" id="Phobius"/>
    </source>
</evidence>
<feature type="transmembrane region" description="Helical" evidence="1">
    <location>
        <begin position="172"/>
        <end position="189"/>
    </location>
</feature>
<dbReference type="OrthoDB" id="9786473at2"/>
<keyword evidence="1" id="KW-0472">Membrane</keyword>
<keyword evidence="3" id="KW-1185">Reference proteome</keyword>
<reference evidence="2 3" key="1">
    <citation type="submission" date="2018-08" db="EMBL/GenBank/DDBJ databases">
        <title>Horizontal acquisition of hydrogen conversion ability and other habitat adaptations in Hydrogenovibrio crunogenus strains.</title>
        <authorList>
            <person name="Gonnella G."/>
            <person name="Adam N."/>
            <person name="Perner M."/>
        </authorList>
    </citation>
    <scope>NUCLEOTIDE SEQUENCE [LARGE SCALE GENOMIC DNA]</scope>
    <source>
        <strain evidence="2 3">SP-41</strain>
    </source>
</reference>
<dbReference type="RefSeq" id="WP_135795962.1">
    <property type="nucleotide sequence ID" value="NZ_CP032096.1"/>
</dbReference>